<accession>A0A5C6ME76</accession>
<evidence type="ECO:0000256" key="7">
    <source>
        <dbReference type="ARBA" id="ARBA00034617"/>
    </source>
</evidence>
<evidence type="ECO:0000313" key="14">
    <source>
        <dbReference type="EMBL" id="TWW12690.1"/>
    </source>
</evidence>
<dbReference type="PROSITE" id="PS51217">
    <property type="entry name" value="UVRD_HELICASE_CTER"/>
    <property type="match status" value="1"/>
</dbReference>
<keyword evidence="15" id="KW-1185">Reference proteome</keyword>
<dbReference type="Pfam" id="PF13361">
    <property type="entry name" value="UvrD_C"/>
    <property type="match status" value="1"/>
</dbReference>
<evidence type="ECO:0000259" key="13">
    <source>
        <dbReference type="PROSITE" id="PS51217"/>
    </source>
</evidence>
<dbReference type="SUPFAM" id="SSF52540">
    <property type="entry name" value="P-loop containing nucleoside triphosphate hydrolases"/>
    <property type="match status" value="1"/>
</dbReference>
<dbReference type="EMBL" id="SRHE01000004">
    <property type="protein sequence ID" value="TWW12690.1"/>
    <property type="molecule type" value="Genomic_DNA"/>
</dbReference>
<evidence type="ECO:0000256" key="10">
    <source>
        <dbReference type="PROSITE-ProRule" id="PRU00560"/>
    </source>
</evidence>
<keyword evidence="2 10" id="KW-0547">Nucleotide-binding</keyword>
<dbReference type="AlphaFoldDB" id="A0A5C6ME76"/>
<evidence type="ECO:0000256" key="6">
    <source>
        <dbReference type="ARBA" id="ARBA00023235"/>
    </source>
</evidence>
<protein>
    <recommendedName>
        <fullName evidence="8">DNA 3'-5' helicase</fullName>
        <ecNumber evidence="8">5.6.2.4</ecNumber>
    </recommendedName>
</protein>
<dbReference type="GO" id="GO:0016887">
    <property type="term" value="F:ATP hydrolysis activity"/>
    <property type="evidence" value="ECO:0007669"/>
    <property type="project" value="RHEA"/>
</dbReference>
<dbReference type="Proteomes" id="UP000321083">
    <property type="component" value="Unassembled WGS sequence"/>
</dbReference>
<feature type="region of interest" description="Disordered" evidence="11">
    <location>
        <begin position="645"/>
        <end position="695"/>
    </location>
</feature>
<evidence type="ECO:0000256" key="1">
    <source>
        <dbReference type="ARBA" id="ARBA00009922"/>
    </source>
</evidence>
<dbReference type="Pfam" id="PF00580">
    <property type="entry name" value="UvrD-helicase"/>
    <property type="match status" value="1"/>
</dbReference>
<evidence type="ECO:0000256" key="3">
    <source>
        <dbReference type="ARBA" id="ARBA00022801"/>
    </source>
</evidence>
<organism evidence="14 15">
    <name type="scientific">Planctomyces bekefii</name>
    <dbReference type="NCBI Taxonomy" id="1653850"/>
    <lineage>
        <taxon>Bacteria</taxon>
        <taxon>Pseudomonadati</taxon>
        <taxon>Planctomycetota</taxon>
        <taxon>Planctomycetia</taxon>
        <taxon>Planctomycetales</taxon>
        <taxon>Planctomycetaceae</taxon>
        <taxon>Planctomyces</taxon>
    </lineage>
</organism>
<evidence type="ECO:0000256" key="9">
    <source>
        <dbReference type="ARBA" id="ARBA00048988"/>
    </source>
</evidence>
<keyword evidence="6" id="KW-0413">Isomerase</keyword>
<comment type="similarity">
    <text evidence="1">Belongs to the helicase family. UvrD subfamily.</text>
</comment>
<dbReference type="GO" id="GO:0043138">
    <property type="term" value="F:3'-5' DNA helicase activity"/>
    <property type="evidence" value="ECO:0007669"/>
    <property type="project" value="UniProtKB-EC"/>
</dbReference>
<dbReference type="EC" id="5.6.2.4" evidence="8"/>
<dbReference type="InterPro" id="IPR014016">
    <property type="entry name" value="UvrD-like_ATP-bd"/>
</dbReference>
<feature type="compositionally biased region" description="Polar residues" evidence="11">
    <location>
        <begin position="671"/>
        <end position="682"/>
    </location>
</feature>
<keyword evidence="5 10" id="KW-0067">ATP-binding</keyword>
<dbReference type="PROSITE" id="PS51198">
    <property type="entry name" value="UVRD_HELICASE_ATP_BIND"/>
    <property type="match status" value="1"/>
</dbReference>
<dbReference type="Gene3D" id="3.40.50.300">
    <property type="entry name" value="P-loop containing nucleotide triphosphate hydrolases"/>
    <property type="match status" value="2"/>
</dbReference>
<dbReference type="GO" id="GO:0003677">
    <property type="term" value="F:DNA binding"/>
    <property type="evidence" value="ECO:0007669"/>
    <property type="project" value="InterPro"/>
</dbReference>
<evidence type="ECO:0000256" key="11">
    <source>
        <dbReference type="SAM" id="MobiDB-lite"/>
    </source>
</evidence>
<dbReference type="GO" id="GO:0005524">
    <property type="term" value="F:ATP binding"/>
    <property type="evidence" value="ECO:0007669"/>
    <property type="project" value="UniProtKB-UniRule"/>
</dbReference>
<feature type="compositionally biased region" description="Basic and acidic residues" evidence="11">
    <location>
        <begin position="650"/>
        <end position="660"/>
    </location>
</feature>
<feature type="domain" description="UvrD-like helicase ATP-binding" evidence="12">
    <location>
        <begin position="5"/>
        <end position="284"/>
    </location>
</feature>
<gene>
    <name evidence="14" type="primary">pcrA</name>
    <name evidence="14" type="ORF">E3A20_00650</name>
</gene>
<dbReference type="CDD" id="cd18807">
    <property type="entry name" value="SF1_C_UvrD"/>
    <property type="match status" value="1"/>
</dbReference>
<reference evidence="14 15" key="2">
    <citation type="submission" date="2019-08" db="EMBL/GenBank/DDBJ databases">
        <authorList>
            <person name="Henke P."/>
        </authorList>
    </citation>
    <scope>NUCLEOTIDE SEQUENCE [LARGE SCALE GENOMIC DNA]</scope>
    <source>
        <strain evidence="14">Phe10_nw2017</strain>
    </source>
</reference>
<evidence type="ECO:0000256" key="5">
    <source>
        <dbReference type="ARBA" id="ARBA00022840"/>
    </source>
</evidence>
<feature type="domain" description="UvrD-like helicase C-terminal" evidence="13">
    <location>
        <begin position="285"/>
        <end position="568"/>
    </location>
</feature>
<comment type="caution">
    <text evidence="14">The sequence shown here is derived from an EMBL/GenBank/DDBJ whole genome shotgun (WGS) entry which is preliminary data.</text>
</comment>
<dbReference type="InterPro" id="IPR000212">
    <property type="entry name" value="DNA_helicase_UvrD/REP"/>
</dbReference>
<evidence type="ECO:0000256" key="8">
    <source>
        <dbReference type="ARBA" id="ARBA00034808"/>
    </source>
</evidence>
<evidence type="ECO:0000313" key="15">
    <source>
        <dbReference type="Proteomes" id="UP000321083"/>
    </source>
</evidence>
<comment type="catalytic activity">
    <reaction evidence="7">
        <text>Couples ATP hydrolysis with the unwinding of duplex DNA by translocating in the 3'-5' direction.</text>
        <dbReference type="EC" id="5.6.2.4"/>
    </reaction>
</comment>
<sequence>MLSLAGLNPSQREAVSTLQGPLLVLAGAGTGKTRVITFRMANLIAHGIRPDRILSVTFTNKAAREMRERAIGLIGKKVSLRPEVSTFHAWCVRVLREEIDRLGYPKKFAIYDRSDQESAARTALRDIRIGDAAFKPSDLINRISRWKMLGIEDSEAASHTESPHDTLAAMAYRKYQKQLRAAGAVDFDDLLLLTVKLLTEHPAALQKFQSRYDHVQIDEYQDTNGVQFRLIEMLVKPHRNLCVVGDDDQSIYGWRGAEVEHIINFGRHFPGTKTVRLENNYRCTADILGCANRLVRHNRQRHDKTLIAHKQSASGVRMQVFDDETAEAENVVQEISYLVQELGIRPKQIAILFRTNEQPRVFEQELRRRKVPYLLVGGQSFFDRREIRDLMAYLKAIDNPRDEVSLLRIINTPARGIGESSTEKIIQTAVKNGSTFWEVSEQLSGTGTVSAKAGAALRDFRGLLSRYSAAMHERPAEMATLARSLLQEINYESEIDKQYKEETQREVRRNILEEFVSSIGLYVEKNQRPTLSGFLESMALLDREEESDRGEEKQQDAVRLMTLHSAKGLEFPRVYLVGMEEGFLPHKRSIEEDTEKAIAEERRLAYVGITRAMDHLTLTRSKTRMKWGRRRDSMPSRFLFEMQEDPGQPLREEHISKENSEDQTAALPTAFQPTTTRQQPASISLPPDEFEQPPF</sequence>
<evidence type="ECO:0000256" key="4">
    <source>
        <dbReference type="ARBA" id="ARBA00022806"/>
    </source>
</evidence>
<dbReference type="InterPro" id="IPR013986">
    <property type="entry name" value="DExx_box_DNA_helicase_dom_sf"/>
</dbReference>
<proteinExistence type="inferred from homology"/>
<dbReference type="InterPro" id="IPR027417">
    <property type="entry name" value="P-loop_NTPase"/>
</dbReference>
<keyword evidence="4 10" id="KW-0347">Helicase</keyword>
<dbReference type="InterPro" id="IPR014017">
    <property type="entry name" value="DNA_helicase_UvrD-like_C"/>
</dbReference>
<dbReference type="GO" id="GO:0000725">
    <property type="term" value="P:recombinational repair"/>
    <property type="evidence" value="ECO:0007669"/>
    <property type="project" value="TreeGrafter"/>
</dbReference>
<dbReference type="CDD" id="cd17932">
    <property type="entry name" value="DEXQc_UvrD"/>
    <property type="match status" value="1"/>
</dbReference>
<keyword evidence="3 10" id="KW-0378">Hydrolase</keyword>
<name>A0A5C6ME76_9PLAN</name>
<evidence type="ECO:0000259" key="12">
    <source>
        <dbReference type="PROSITE" id="PS51198"/>
    </source>
</evidence>
<reference evidence="14 15" key="1">
    <citation type="submission" date="2019-08" db="EMBL/GenBank/DDBJ databases">
        <title>100 year-old enigma solved: identification of Planctomyces bekefii, the type genus and species of the phylum Planctomycetes.</title>
        <authorList>
            <person name="Svetlana D.N."/>
            <person name="Overmann J."/>
        </authorList>
    </citation>
    <scope>NUCLEOTIDE SEQUENCE [LARGE SCALE GENOMIC DNA]</scope>
    <source>
        <strain evidence="14">Phe10_nw2017</strain>
    </source>
</reference>
<dbReference type="PANTHER" id="PTHR11070:SF64">
    <property type="entry name" value="ATP-DEPENDENT DNA HELICASE REP"/>
    <property type="match status" value="1"/>
</dbReference>
<dbReference type="Gene3D" id="1.10.10.160">
    <property type="match status" value="1"/>
</dbReference>
<evidence type="ECO:0000256" key="2">
    <source>
        <dbReference type="ARBA" id="ARBA00022741"/>
    </source>
</evidence>
<comment type="catalytic activity">
    <reaction evidence="9">
        <text>ATP + H2O = ADP + phosphate + H(+)</text>
        <dbReference type="Rhea" id="RHEA:13065"/>
        <dbReference type="ChEBI" id="CHEBI:15377"/>
        <dbReference type="ChEBI" id="CHEBI:15378"/>
        <dbReference type="ChEBI" id="CHEBI:30616"/>
        <dbReference type="ChEBI" id="CHEBI:43474"/>
        <dbReference type="ChEBI" id="CHEBI:456216"/>
        <dbReference type="EC" id="5.6.2.4"/>
    </reaction>
</comment>
<dbReference type="Gene3D" id="1.10.486.10">
    <property type="entry name" value="PCRA, domain 4"/>
    <property type="match status" value="1"/>
</dbReference>
<dbReference type="GO" id="GO:0005829">
    <property type="term" value="C:cytosol"/>
    <property type="evidence" value="ECO:0007669"/>
    <property type="project" value="TreeGrafter"/>
</dbReference>
<dbReference type="PANTHER" id="PTHR11070">
    <property type="entry name" value="UVRD / RECB / PCRA DNA HELICASE FAMILY MEMBER"/>
    <property type="match status" value="1"/>
</dbReference>
<feature type="binding site" evidence="10">
    <location>
        <begin position="26"/>
        <end position="33"/>
    </location>
    <ligand>
        <name>ATP</name>
        <dbReference type="ChEBI" id="CHEBI:30616"/>
    </ligand>
</feature>